<name>A0A917M6T3_9BACL</name>
<dbReference type="Pfam" id="PF16800">
    <property type="entry name" value="Endopep_inhib"/>
    <property type="match status" value="1"/>
</dbReference>
<evidence type="ECO:0000313" key="2">
    <source>
        <dbReference type="Proteomes" id="UP000600247"/>
    </source>
</evidence>
<gene>
    <name evidence="1" type="ORF">GCM10010918_45040</name>
</gene>
<dbReference type="AlphaFoldDB" id="A0A917M6T3"/>
<dbReference type="EMBL" id="BMHY01000010">
    <property type="protein sequence ID" value="GGG82606.1"/>
    <property type="molecule type" value="Genomic_DNA"/>
</dbReference>
<dbReference type="RefSeq" id="WP_188891644.1">
    <property type="nucleotide sequence ID" value="NZ_BMHY01000010.1"/>
</dbReference>
<dbReference type="Gene3D" id="3.10.450.420">
    <property type="match status" value="1"/>
</dbReference>
<accession>A0A917M6T3</accession>
<keyword evidence="2" id="KW-1185">Reference proteome</keyword>
<evidence type="ECO:0000313" key="1">
    <source>
        <dbReference type="EMBL" id="GGG82606.1"/>
    </source>
</evidence>
<reference evidence="1 2" key="1">
    <citation type="journal article" date="2014" name="Int. J. Syst. Evol. Microbiol.">
        <title>Complete genome sequence of Corynebacterium casei LMG S-19264T (=DSM 44701T), isolated from a smear-ripened cheese.</title>
        <authorList>
            <consortium name="US DOE Joint Genome Institute (JGI-PGF)"/>
            <person name="Walter F."/>
            <person name="Albersmeier A."/>
            <person name="Kalinowski J."/>
            <person name="Ruckert C."/>
        </authorList>
    </citation>
    <scope>NUCLEOTIDE SEQUENCE [LARGE SCALE GENOMIC DNA]</scope>
    <source>
        <strain evidence="1 2">CGMCC 1.15286</strain>
    </source>
</reference>
<proteinExistence type="predicted"/>
<dbReference type="InterPro" id="IPR053749">
    <property type="entry name" value="TA_system-associated_sf"/>
</dbReference>
<protein>
    <submittedName>
        <fullName evidence="1">Uncharacterized protein</fullName>
    </submittedName>
</protein>
<organism evidence="1 2">
    <name type="scientific">Paenibacillus radicis</name>
    <name type="common">ex Gao et al. 2016</name>
    <dbReference type="NCBI Taxonomy" id="1737354"/>
    <lineage>
        <taxon>Bacteria</taxon>
        <taxon>Bacillati</taxon>
        <taxon>Bacillota</taxon>
        <taxon>Bacilli</taxon>
        <taxon>Bacillales</taxon>
        <taxon>Paenibacillaceae</taxon>
        <taxon>Paenibacillus</taxon>
    </lineage>
</organism>
<comment type="caution">
    <text evidence="1">The sequence shown here is derived from an EMBL/GenBank/DDBJ whole genome shotgun (WGS) entry which is preliminary data.</text>
</comment>
<sequence>MAVNDETPLPRLRTLINRAEQSWFVVYNSASDRKVILINGNEYAQLPLRFSTRSKVLAYFKRYWSSQASNTLFCNLKTIVYKGRLYVIVGDPGPVPDEVVSLLVKSETSRYLFVRTSLSGDPDRNYIVYYRIHKQTDGKLMITKRISDYLDYRYLPCH</sequence>
<dbReference type="InterPro" id="IPR031841">
    <property type="entry name" value="Endopep_inhib"/>
</dbReference>
<dbReference type="Proteomes" id="UP000600247">
    <property type="component" value="Unassembled WGS sequence"/>
</dbReference>